<proteinExistence type="predicted"/>
<dbReference type="GO" id="GO:0005737">
    <property type="term" value="C:cytoplasm"/>
    <property type="evidence" value="ECO:0007669"/>
    <property type="project" value="UniProtKB-SubCell"/>
</dbReference>
<comment type="caution">
    <text evidence="4">The sequence shown here is derived from an EMBL/GenBank/DDBJ whole genome shotgun (WGS) entry which is preliminary data.</text>
</comment>
<name>A0AAE0GNC6_9CHLO</name>
<evidence type="ECO:0000313" key="4">
    <source>
        <dbReference type="EMBL" id="KAK3281365.1"/>
    </source>
</evidence>
<accession>A0AAE0GNC6</accession>
<dbReference type="Proteomes" id="UP001190700">
    <property type="component" value="Unassembled WGS sequence"/>
</dbReference>
<keyword evidence="3" id="KW-0175">Coiled coil</keyword>
<evidence type="ECO:0000256" key="2">
    <source>
        <dbReference type="ARBA" id="ARBA00022490"/>
    </source>
</evidence>
<protein>
    <submittedName>
        <fullName evidence="4">Uncharacterized protein</fullName>
    </submittedName>
</protein>
<dbReference type="AlphaFoldDB" id="A0AAE0GNC6"/>
<evidence type="ECO:0000256" key="3">
    <source>
        <dbReference type="SAM" id="Coils"/>
    </source>
</evidence>
<gene>
    <name evidence="4" type="ORF">CYMTET_10852</name>
</gene>
<dbReference type="GO" id="GO:0005929">
    <property type="term" value="C:cilium"/>
    <property type="evidence" value="ECO:0007669"/>
    <property type="project" value="UniProtKB-ARBA"/>
</dbReference>
<keyword evidence="2" id="KW-0963">Cytoplasm</keyword>
<feature type="non-terminal residue" evidence="4">
    <location>
        <position position="184"/>
    </location>
</feature>
<organism evidence="4 5">
    <name type="scientific">Cymbomonas tetramitiformis</name>
    <dbReference type="NCBI Taxonomy" id="36881"/>
    <lineage>
        <taxon>Eukaryota</taxon>
        <taxon>Viridiplantae</taxon>
        <taxon>Chlorophyta</taxon>
        <taxon>Pyramimonadophyceae</taxon>
        <taxon>Pyramimonadales</taxon>
        <taxon>Pyramimonadaceae</taxon>
        <taxon>Cymbomonas</taxon>
    </lineage>
</organism>
<comment type="subcellular location">
    <subcellularLocation>
        <location evidence="1">Cytoplasm</location>
    </subcellularLocation>
</comment>
<evidence type="ECO:0000313" key="5">
    <source>
        <dbReference type="Proteomes" id="UP001190700"/>
    </source>
</evidence>
<dbReference type="InterPro" id="IPR048256">
    <property type="entry name" value="Tektin-like"/>
</dbReference>
<keyword evidence="5" id="KW-1185">Reference proteome</keyword>
<dbReference type="EMBL" id="LGRX02003871">
    <property type="protein sequence ID" value="KAK3281365.1"/>
    <property type="molecule type" value="Genomic_DNA"/>
</dbReference>
<evidence type="ECO:0000256" key="1">
    <source>
        <dbReference type="ARBA" id="ARBA00004496"/>
    </source>
</evidence>
<feature type="coiled-coil region" evidence="3">
    <location>
        <begin position="133"/>
        <end position="160"/>
    </location>
</feature>
<dbReference type="Pfam" id="PF03148">
    <property type="entry name" value="Tektin"/>
    <property type="match status" value="1"/>
</dbReference>
<reference evidence="4 5" key="1">
    <citation type="journal article" date="2015" name="Genome Biol. Evol.">
        <title>Comparative Genomics of a Bacterivorous Green Alga Reveals Evolutionary Causalities and Consequences of Phago-Mixotrophic Mode of Nutrition.</title>
        <authorList>
            <person name="Burns J.A."/>
            <person name="Paasch A."/>
            <person name="Narechania A."/>
            <person name="Kim E."/>
        </authorList>
    </citation>
    <scope>NUCLEOTIDE SEQUENCE [LARGE SCALE GENOMIC DNA]</scope>
    <source>
        <strain evidence="4 5">PLY_AMNH</strain>
    </source>
</reference>
<sequence>MHFYNHLDQENTVSVPVGGDTASFHSEIVSTFVCAYKACIYQAVRRKPSEVMSELSLPSVWRQKSTDTMAKAAKQRSTLQEYRSAYWKFNSDTRRAQYSMQVQVNDSLKKKKSTLCLLIDQLSTTHQAAIPVLKTLEEIKGTLEKELEEKERLLARNAERLGIRAQRPPQELVADEPQRQLLAQ</sequence>